<dbReference type="InterPro" id="IPR037782">
    <property type="entry name" value="Spt7"/>
</dbReference>
<name>A0A165QI08_9AGAM</name>
<dbReference type="Gene3D" id="1.10.20.10">
    <property type="entry name" value="Histone, subunit A"/>
    <property type="match status" value="1"/>
</dbReference>
<evidence type="ECO:0000256" key="7">
    <source>
        <dbReference type="SAM" id="MobiDB-lite"/>
    </source>
</evidence>
<dbReference type="CDD" id="cd22927">
    <property type="entry name" value="HFD_SPT7"/>
    <property type="match status" value="1"/>
</dbReference>
<dbReference type="PANTHER" id="PTHR47343">
    <property type="entry name" value="TRANSCRIPTIONAL ACTIVATOR SPT7"/>
    <property type="match status" value="1"/>
</dbReference>
<dbReference type="Pfam" id="PF07524">
    <property type="entry name" value="Bromo_TP"/>
    <property type="match status" value="1"/>
</dbReference>
<evidence type="ECO:0000256" key="6">
    <source>
        <dbReference type="PROSITE-ProRule" id="PRU00035"/>
    </source>
</evidence>
<dbReference type="InterPro" id="IPR018359">
    <property type="entry name" value="Bromodomain_CS"/>
</dbReference>
<evidence type="ECO:0000259" key="8">
    <source>
        <dbReference type="PROSITE" id="PS50014"/>
    </source>
</evidence>
<dbReference type="InterPro" id="IPR006565">
    <property type="entry name" value="BTP"/>
</dbReference>
<feature type="region of interest" description="Disordered" evidence="7">
    <location>
        <begin position="615"/>
        <end position="643"/>
    </location>
</feature>
<evidence type="ECO:0000256" key="3">
    <source>
        <dbReference type="ARBA" id="ARBA00023117"/>
    </source>
</evidence>
<dbReference type="GO" id="GO:0046695">
    <property type="term" value="C:SLIK (SAGA-like) complex"/>
    <property type="evidence" value="ECO:0007669"/>
    <property type="project" value="InterPro"/>
</dbReference>
<reference evidence="9 10" key="1">
    <citation type="journal article" date="2016" name="Mol. Biol. Evol.">
        <title>Comparative Genomics of Early-Diverging Mushroom-Forming Fungi Provides Insights into the Origins of Lignocellulose Decay Capabilities.</title>
        <authorList>
            <person name="Nagy L.G."/>
            <person name="Riley R."/>
            <person name="Tritt A."/>
            <person name="Adam C."/>
            <person name="Daum C."/>
            <person name="Floudas D."/>
            <person name="Sun H."/>
            <person name="Yadav J.S."/>
            <person name="Pangilinan J."/>
            <person name="Larsson K.H."/>
            <person name="Matsuura K."/>
            <person name="Barry K."/>
            <person name="Labutti K."/>
            <person name="Kuo R."/>
            <person name="Ohm R.A."/>
            <person name="Bhattacharya S.S."/>
            <person name="Shirouzu T."/>
            <person name="Yoshinaga Y."/>
            <person name="Martin F.M."/>
            <person name="Grigoriev I.V."/>
            <person name="Hibbett D.S."/>
        </authorList>
    </citation>
    <scope>NUCLEOTIDE SEQUENCE [LARGE SCALE GENOMIC DNA]</scope>
    <source>
        <strain evidence="9 10">HHB14362 ss-1</strain>
    </source>
</reference>
<dbReference type="SMART" id="SM00297">
    <property type="entry name" value="BROMO"/>
    <property type="match status" value="1"/>
</dbReference>
<keyword evidence="5" id="KW-0539">Nucleus</keyword>
<dbReference type="InterPro" id="IPR036427">
    <property type="entry name" value="Bromodomain-like_sf"/>
</dbReference>
<dbReference type="Gene3D" id="1.20.920.10">
    <property type="entry name" value="Bromodomain-like"/>
    <property type="match status" value="1"/>
</dbReference>
<dbReference type="GO" id="GO:0006357">
    <property type="term" value="P:regulation of transcription by RNA polymerase II"/>
    <property type="evidence" value="ECO:0007669"/>
    <property type="project" value="TreeGrafter"/>
</dbReference>
<dbReference type="PRINTS" id="PR00503">
    <property type="entry name" value="BROMODOMAIN"/>
</dbReference>
<feature type="region of interest" description="Disordered" evidence="7">
    <location>
        <begin position="394"/>
        <end position="416"/>
    </location>
</feature>
<dbReference type="GO" id="GO:0005198">
    <property type="term" value="F:structural molecule activity"/>
    <property type="evidence" value="ECO:0007669"/>
    <property type="project" value="TreeGrafter"/>
</dbReference>
<evidence type="ECO:0000313" key="9">
    <source>
        <dbReference type="EMBL" id="KZT22458.1"/>
    </source>
</evidence>
<dbReference type="PROSITE" id="PS00633">
    <property type="entry name" value="BROMODOMAIN_1"/>
    <property type="match status" value="1"/>
</dbReference>
<feature type="compositionally biased region" description="Pro residues" evidence="7">
    <location>
        <begin position="749"/>
        <end position="765"/>
    </location>
</feature>
<dbReference type="Pfam" id="PF00439">
    <property type="entry name" value="Bromodomain"/>
    <property type="match status" value="1"/>
</dbReference>
<dbReference type="AlphaFoldDB" id="A0A165QI08"/>
<comment type="subcellular location">
    <subcellularLocation>
        <location evidence="1">Nucleus</location>
    </subcellularLocation>
</comment>
<dbReference type="PANTHER" id="PTHR47343:SF1">
    <property type="entry name" value="TRANSCRIPTIONAL ACTIVATOR SPT7"/>
    <property type="match status" value="1"/>
</dbReference>
<feature type="compositionally biased region" description="Low complexity" evidence="7">
    <location>
        <begin position="394"/>
        <end position="407"/>
    </location>
</feature>
<evidence type="ECO:0000256" key="4">
    <source>
        <dbReference type="ARBA" id="ARBA00023163"/>
    </source>
</evidence>
<dbReference type="STRING" id="1314782.A0A165QI08"/>
<organism evidence="9 10">
    <name type="scientific">Neolentinus lepideus HHB14362 ss-1</name>
    <dbReference type="NCBI Taxonomy" id="1314782"/>
    <lineage>
        <taxon>Eukaryota</taxon>
        <taxon>Fungi</taxon>
        <taxon>Dikarya</taxon>
        <taxon>Basidiomycota</taxon>
        <taxon>Agaricomycotina</taxon>
        <taxon>Agaricomycetes</taxon>
        <taxon>Gloeophyllales</taxon>
        <taxon>Gloeophyllaceae</taxon>
        <taxon>Neolentinus</taxon>
    </lineage>
</organism>
<dbReference type="InterPro" id="IPR009072">
    <property type="entry name" value="Histone-fold"/>
</dbReference>
<dbReference type="EMBL" id="KV425595">
    <property type="protein sequence ID" value="KZT22458.1"/>
    <property type="molecule type" value="Genomic_DNA"/>
</dbReference>
<proteinExistence type="predicted"/>
<keyword evidence="10" id="KW-1185">Reference proteome</keyword>
<dbReference type="FunCoup" id="A0A165QI08">
    <property type="interactions" value="16"/>
</dbReference>
<dbReference type="InParanoid" id="A0A165QI08"/>
<keyword evidence="3 6" id="KW-0103">Bromodomain</keyword>
<dbReference type="GO" id="GO:0006325">
    <property type="term" value="P:chromatin organization"/>
    <property type="evidence" value="ECO:0007669"/>
    <property type="project" value="UniProtKB-ARBA"/>
</dbReference>
<feature type="compositionally biased region" description="Pro residues" evidence="7">
    <location>
        <begin position="626"/>
        <end position="639"/>
    </location>
</feature>
<dbReference type="GO" id="GO:0005634">
    <property type="term" value="C:nucleus"/>
    <property type="evidence" value="ECO:0007669"/>
    <property type="project" value="UniProtKB-SubCell"/>
</dbReference>
<protein>
    <recommendedName>
        <fullName evidence="8">Bromo domain-containing protein</fullName>
    </recommendedName>
</protein>
<evidence type="ECO:0000256" key="2">
    <source>
        <dbReference type="ARBA" id="ARBA00023015"/>
    </source>
</evidence>
<dbReference type="OrthoDB" id="21449at2759"/>
<dbReference type="SUPFAM" id="SSF47370">
    <property type="entry name" value="Bromodomain"/>
    <property type="match status" value="1"/>
</dbReference>
<feature type="domain" description="Bromo" evidence="8">
    <location>
        <begin position="61"/>
        <end position="131"/>
    </location>
</feature>
<evidence type="ECO:0000256" key="5">
    <source>
        <dbReference type="ARBA" id="ARBA00023242"/>
    </source>
</evidence>
<keyword evidence="4" id="KW-0804">Transcription</keyword>
<feature type="region of interest" description="Disordered" evidence="7">
    <location>
        <begin position="259"/>
        <end position="283"/>
    </location>
</feature>
<dbReference type="InterPro" id="IPR001487">
    <property type="entry name" value="Bromodomain"/>
</dbReference>
<dbReference type="GO" id="GO:0046982">
    <property type="term" value="F:protein heterodimerization activity"/>
    <property type="evidence" value="ECO:0007669"/>
    <property type="project" value="InterPro"/>
</dbReference>
<feature type="region of interest" description="Disordered" evidence="7">
    <location>
        <begin position="681"/>
        <end position="796"/>
    </location>
</feature>
<evidence type="ECO:0000313" key="10">
    <source>
        <dbReference type="Proteomes" id="UP000076761"/>
    </source>
</evidence>
<feature type="region of interest" description="Disordered" evidence="7">
    <location>
        <begin position="336"/>
        <end position="368"/>
    </location>
</feature>
<feature type="compositionally biased region" description="Low complexity" evidence="7">
    <location>
        <begin position="715"/>
        <end position="733"/>
    </location>
</feature>
<sequence length="796" mass="87195">MNNLLRTLTESSIKSSLPEPELKLLLATVKESRRNINDPKVSDPFYDALEDLLHDLRTVTVDNRDAEPFLKPVSKAEAPDYYDVIPNPMDLQTMLKKVKQKQYKSKKEFKDDLDLIWSNCFTYNAAENHPLRGCATRLKAKAERLLKNITDRKERLDPVIPPVLGSNPKVNGFQHTFRPRSPISPPQVVAPKKPSPGPVKIIVPARQPGEKVPFPDSYTIDRTPEGMALFKHLDEQLEHGDHAYVTEKLREVIGGIVSPPPPPAEQWTSDGDVGDKRKVNGLVDPRPRKRTRIQSQIPLEQEREALDLWWLAVQSPAFLANGFPTLIRTSSGNLDNWRSRSNEADGLPTVRKKTKKKKKPDEGPKMNSTLYLINSNIRTIKRVRTAHAKLAALNSQQQAQSEEGGAQPPEPPDLSAVAADIDDKVDERPWRPVAAGIDMGEELADDCLRWMGSKILEHAGFQGTSKAALDVLAGVASEYLQNVGRTLRFLVDRYSGNMTAEEIILHTLFESGTTKIQDLERYVKDDIIRYGSRLGELEKKLVNAYSEAATDEALDDDALFAHEDDEHEDSAFVMGNFADALGDDFLGLKELGIADEFGLSSLSIPKKLLKGKSKADQRLSAAAKPAEPPPPFPPPPPLLPLDANSMEDQIGLLKPYYQQRFSALAATTAGSSLGFAVSQPALSDDVPQPSHTKIGPIGQIMKPAASSSVKKKPKSAQTPAVAAPAAPAKVNPNTNGNGRPLAPATAPATPAPVPAPDMPPPPPVKKNPVGRPRKKKLPDGAMPDMMIPNPNSNPLS</sequence>
<evidence type="ECO:0000256" key="1">
    <source>
        <dbReference type="ARBA" id="ARBA00004123"/>
    </source>
</evidence>
<dbReference type="GO" id="GO:0000124">
    <property type="term" value="C:SAGA complex"/>
    <property type="evidence" value="ECO:0007669"/>
    <property type="project" value="InterPro"/>
</dbReference>
<accession>A0A165QI08</accession>
<keyword evidence="2" id="KW-0805">Transcription regulation</keyword>
<dbReference type="Proteomes" id="UP000076761">
    <property type="component" value="Unassembled WGS sequence"/>
</dbReference>
<gene>
    <name evidence="9" type="ORF">NEOLEDRAFT_1097621</name>
</gene>
<dbReference type="PROSITE" id="PS50014">
    <property type="entry name" value="BROMODOMAIN_2"/>
    <property type="match status" value="1"/>
</dbReference>